<accession>A0AAE0BLY2</accession>
<proteinExistence type="predicted"/>
<dbReference type="Proteomes" id="UP001190700">
    <property type="component" value="Unassembled WGS sequence"/>
</dbReference>
<feature type="region of interest" description="Disordered" evidence="1">
    <location>
        <begin position="1"/>
        <end position="29"/>
    </location>
</feature>
<dbReference type="AlphaFoldDB" id="A0AAE0BLY2"/>
<feature type="compositionally biased region" description="Acidic residues" evidence="1">
    <location>
        <begin position="1"/>
        <end position="11"/>
    </location>
</feature>
<evidence type="ECO:0000256" key="1">
    <source>
        <dbReference type="SAM" id="MobiDB-lite"/>
    </source>
</evidence>
<dbReference type="EMBL" id="LGRX02034233">
    <property type="protein sequence ID" value="KAK3238380.1"/>
    <property type="molecule type" value="Genomic_DNA"/>
</dbReference>
<feature type="compositionally biased region" description="Basic and acidic residues" evidence="1">
    <location>
        <begin position="67"/>
        <end position="82"/>
    </location>
</feature>
<reference evidence="2 3" key="1">
    <citation type="journal article" date="2015" name="Genome Biol. Evol.">
        <title>Comparative Genomics of a Bacterivorous Green Alga Reveals Evolutionary Causalities and Consequences of Phago-Mixotrophic Mode of Nutrition.</title>
        <authorList>
            <person name="Burns J.A."/>
            <person name="Paasch A."/>
            <person name="Narechania A."/>
            <person name="Kim E."/>
        </authorList>
    </citation>
    <scope>NUCLEOTIDE SEQUENCE [LARGE SCALE GENOMIC DNA]</scope>
    <source>
        <strain evidence="2 3">PLY_AMNH</strain>
    </source>
</reference>
<feature type="region of interest" description="Disordered" evidence="1">
    <location>
        <begin position="67"/>
        <end position="98"/>
    </location>
</feature>
<gene>
    <name evidence="2" type="ORF">CYMTET_51603</name>
</gene>
<comment type="caution">
    <text evidence="2">The sequence shown here is derived from an EMBL/GenBank/DDBJ whole genome shotgun (WGS) entry which is preliminary data.</text>
</comment>
<evidence type="ECO:0000313" key="2">
    <source>
        <dbReference type="EMBL" id="KAK3238380.1"/>
    </source>
</evidence>
<name>A0AAE0BLY2_9CHLO</name>
<evidence type="ECO:0000313" key="3">
    <source>
        <dbReference type="Proteomes" id="UP001190700"/>
    </source>
</evidence>
<protein>
    <submittedName>
        <fullName evidence="2">Uncharacterized protein</fullName>
    </submittedName>
</protein>
<organism evidence="2 3">
    <name type="scientific">Cymbomonas tetramitiformis</name>
    <dbReference type="NCBI Taxonomy" id="36881"/>
    <lineage>
        <taxon>Eukaryota</taxon>
        <taxon>Viridiplantae</taxon>
        <taxon>Chlorophyta</taxon>
        <taxon>Pyramimonadophyceae</taxon>
        <taxon>Pyramimonadales</taxon>
        <taxon>Pyramimonadaceae</taxon>
        <taxon>Cymbomonas</taxon>
    </lineage>
</organism>
<feature type="compositionally biased region" description="Basic and acidic residues" evidence="1">
    <location>
        <begin position="14"/>
        <end position="29"/>
    </location>
</feature>
<sequence>MEDVALEEELGELSSRELELGKEQDSSFGEAVDRAQLRVMVMGAGCAEPHGEEVREPEYFQAQVLEKIEPDRGEQRQQEERALQSSQGREQKCEWEQECEWEQGPGALEHAQGPGALLGISALHEKVETRGS</sequence>
<keyword evidence="3" id="KW-1185">Reference proteome</keyword>